<dbReference type="Gene3D" id="1.10.220.150">
    <property type="entry name" value="Arf GTPase activating protein"/>
    <property type="match status" value="1"/>
</dbReference>
<feature type="compositionally biased region" description="Low complexity" evidence="5">
    <location>
        <begin position="813"/>
        <end position="825"/>
    </location>
</feature>
<feature type="compositionally biased region" description="Polar residues" evidence="5">
    <location>
        <begin position="474"/>
        <end position="490"/>
    </location>
</feature>
<feature type="compositionally biased region" description="Basic residues" evidence="5">
    <location>
        <begin position="841"/>
        <end position="851"/>
    </location>
</feature>
<name>A0A5M6BXP4_9TREE</name>
<dbReference type="InterPro" id="IPR001164">
    <property type="entry name" value="ArfGAP_dom"/>
</dbReference>
<dbReference type="PANTHER" id="PTHR23180">
    <property type="entry name" value="CENTAURIN/ARF"/>
    <property type="match status" value="1"/>
</dbReference>
<feature type="region of interest" description="Disordered" evidence="5">
    <location>
        <begin position="411"/>
        <end position="584"/>
    </location>
</feature>
<organism evidence="6 7">
    <name type="scientific">Kwoniella shandongensis</name>
    <dbReference type="NCBI Taxonomy" id="1734106"/>
    <lineage>
        <taxon>Eukaryota</taxon>
        <taxon>Fungi</taxon>
        <taxon>Dikarya</taxon>
        <taxon>Basidiomycota</taxon>
        <taxon>Agaricomycotina</taxon>
        <taxon>Tremellomycetes</taxon>
        <taxon>Tremellales</taxon>
        <taxon>Cryptococcaceae</taxon>
        <taxon>Kwoniella</taxon>
    </lineage>
</organism>
<dbReference type="Gene3D" id="2.30.29.30">
    <property type="entry name" value="Pleckstrin-homology domain (PH domain)/Phosphotyrosine-binding domain (PTB)"/>
    <property type="match status" value="1"/>
</dbReference>
<dbReference type="FunFam" id="1.10.220.150:FF:000009">
    <property type="entry name" value="stromal membrane-associated protein 1 isoform X1"/>
    <property type="match status" value="1"/>
</dbReference>
<dbReference type="PROSITE" id="PS50115">
    <property type="entry name" value="ARFGAP"/>
    <property type="match status" value="1"/>
</dbReference>
<keyword evidence="4" id="KW-0862">Zinc</keyword>
<dbReference type="InterPro" id="IPR037278">
    <property type="entry name" value="ARFGAP/RecO"/>
</dbReference>
<feature type="compositionally biased region" description="Basic residues" evidence="5">
    <location>
        <begin position="455"/>
        <end position="465"/>
    </location>
</feature>
<gene>
    <name evidence="6" type="ORF">CI109_106059</name>
</gene>
<dbReference type="InterPro" id="IPR045258">
    <property type="entry name" value="ACAP1/2/3-like"/>
</dbReference>
<reference evidence="6" key="1">
    <citation type="submission" date="2017-08" db="EMBL/GenBank/DDBJ databases">
        <authorList>
            <person name="Cuomo C."/>
            <person name="Billmyre B."/>
            <person name="Heitman J."/>
        </authorList>
    </citation>
    <scope>NUCLEOTIDE SEQUENCE</scope>
    <source>
        <strain evidence="6">CBS 12478</strain>
    </source>
</reference>
<feature type="compositionally biased region" description="Pro residues" evidence="5">
    <location>
        <begin position="12"/>
        <end position="24"/>
    </location>
</feature>
<dbReference type="InterPro" id="IPR001849">
    <property type="entry name" value="PH_domain"/>
</dbReference>
<evidence type="ECO:0000256" key="3">
    <source>
        <dbReference type="ARBA" id="ARBA00022771"/>
    </source>
</evidence>
<dbReference type="PRINTS" id="PR00405">
    <property type="entry name" value="REVINTRACTNG"/>
</dbReference>
<dbReference type="OrthoDB" id="10266696at2759"/>
<evidence type="ECO:0000256" key="1">
    <source>
        <dbReference type="ARBA" id="ARBA00022468"/>
    </source>
</evidence>
<dbReference type="SMART" id="SM00233">
    <property type="entry name" value="PH"/>
    <property type="match status" value="1"/>
</dbReference>
<reference evidence="6" key="2">
    <citation type="submission" date="2024-01" db="EMBL/GenBank/DDBJ databases">
        <title>Comparative genomics of Cryptococcus and Kwoniella reveals pathogenesis evolution and contrasting modes of karyotype evolution via chromosome fusion or intercentromeric recombination.</title>
        <authorList>
            <person name="Coelho M.A."/>
            <person name="David-Palma M."/>
            <person name="Shea T."/>
            <person name="Bowers K."/>
            <person name="McGinley-Smith S."/>
            <person name="Mohammad A.W."/>
            <person name="Gnirke A."/>
            <person name="Yurkov A.M."/>
            <person name="Nowrousian M."/>
            <person name="Sun S."/>
            <person name="Cuomo C.A."/>
            <person name="Heitman J."/>
        </authorList>
    </citation>
    <scope>NUCLEOTIDE SEQUENCE</scope>
    <source>
        <strain evidence="6">CBS 12478</strain>
    </source>
</reference>
<feature type="compositionally biased region" description="Low complexity" evidence="5">
    <location>
        <begin position="244"/>
        <end position="281"/>
    </location>
</feature>
<dbReference type="AlphaFoldDB" id="A0A5M6BXP4"/>
<dbReference type="PROSITE" id="PS50003">
    <property type="entry name" value="PH_DOMAIN"/>
    <property type="match status" value="1"/>
</dbReference>
<dbReference type="GO" id="GO:0005096">
    <property type="term" value="F:GTPase activator activity"/>
    <property type="evidence" value="ECO:0007669"/>
    <property type="project" value="UniProtKB-KW"/>
</dbReference>
<keyword evidence="3" id="KW-0863">Zinc-finger</keyword>
<feature type="compositionally biased region" description="Low complexity" evidence="5">
    <location>
        <begin position="44"/>
        <end position="81"/>
    </location>
</feature>
<dbReference type="Pfam" id="PF00169">
    <property type="entry name" value="PH"/>
    <property type="match status" value="1"/>
</dbReference>
<dbReference type="GeneID" id="43589184"/>
<feature type="region of interest" description="Disordered" evidence="5">
    <location>
        <begin position="642"/>
        <end position="661"/>
    </location>
</feature>
<protein>
    <submittedName>
        <fullName evidence="6">Uncharacterized protein</fullName>
    </submittedName>
</protein>
<feature type="compositionally biased region" description="Low complexity" evidence="5">
    <location>
        <begin position="568"/>
        <end position="582"/>
    </location>
</feature>
<evidence type="ECO:0000256" key="2">
    <source>
        <dbReference type="ARBA" id="ARBA00022723"/>
    </source>
</evidence>
<dbReference type="InterPro" id="IPR011993">
    <property type="entry name" value="PH-like_dom_sf"/>
</dbReference>
<dbReference type="SUPFAM" id="SSF50729">
    <property type="entry name" value="PH domain-like"/>
    <property type="match status" value="1"/>
</dbReference>
<dbReference type="Proteomes" id="UP000322225">
    <property type="component" value="Chromosome 11"/>
</dbReference>
<feature type="region of interest" description="Disordered" evidence="5">
    <location>
        <begin position="1"/>
        <end position="93"/>
    </location>
</feature>
<feature type="region of interest" description="Disordered" evidence="5">
    <location>
        <begin position="950"/>
        <end position="1018"/>
    </location>
</feature>
<accession>A0A5M6BXP4</accession>
<dbReference type="GO" id="GO:0008270">
    <property type="term" value="F:zinc ion binding"/>
    <property type="evidence" value="ECO:0007669"/>
    <property type="project" value="UniProtKB-KW"/>
</dbReference>
<dbReference type="SMART" id="SM00105">
    <property type="entry name" value="ArfGap"/>
    <property type="match status" value="1"/>
</dbReference>
<feature type="compositionally biased region" description="Low complexity" evidence="5">
    <location>
        <begin position="1"/>
        <end position="11"/>
    </location>
</feature>
<feature type="compositionally biased region" description="Basic and acidic residues" evidence="5">
    <location>
        <begin position="531"/>
        <end position="544"/>
    </location>
</feature>
<keyword evidence="1" id="KW-0343">GTPase activation</keyword>
<dbReference type="PANTHER" id="PTHR23180:SF160">
    <property type="entry name" value="ADP-RIBOSYLATION FACTOR GTPASE-ACTIVATING PROTEIN EFFECTOR PROTEIN 1"/>
    <property type="match status" value="1"/>
</dbReference>
<evidence type="ECO:0000256" key="4">
    <source>
        <dbReference type="ARBA" id="ARBA00022833"/>
    </source>
</evidence>
<feature type="compositionally biased region" description="Low complexity" evidence="5">
    <location>
        <begin position="913"/>
        <end position="930"/>
    </location>
</feature>
<dbReference type="CDD" id="cd08204">
    <property type="entry name" value="ArfGap"/>
    <property type="match status" value="1"/>
</dbReference>
<dbReference type="Pfam" id="PF01412">
    <property type="entry name" value="ArfGap"/>
    <property type="match status" value="1"/>
</dbReference>
<dbReference type="EMBL" id="CP144061">
    <property type="protein sequence ID" value="WWD21573.1"/>
    <property type="molecule type" value="Genomic_DNA"/>
</dbReference>
<evidence type="ECO:0000313" key="6">
    <source>
        <dbReference type="EMBL" id="WWD21573.1"/>
    </source>
</evidence>
<feature type="region of interest" description="Disordered" evidence="5">
    <location>
        <begin position="244"/>
        <end position="282"/>
    </location>
</feature>
<proteinExistence type="predicted"/>
<keyword evidence="2" id="KW-0479">Metal-binding</keyword>
<dbReference type="SUPFAM" id="SSF57863">
    <property type="entry name" value="ArfGap/RecO-like zinc finger"/>
    <property type="match status" value="1"/>
</dbReference>
<evidence type="ECO:0000313" key="7">
    <source>
        <dbReference type="Proteomes" id="UP000322225"/>
    </source>
</evidence>
<dbReference type="FunFam" id="2.30.29.30:FF:000252">
    <property type="entry name" value="ARF GTPase activator (Csx2)"/>
    <property type="match status" value="1"/>
</dbReference>
<keyword evidence="7" id="KW-1185">Reference proteome</keyword>
<evidence type="ECO:0000256" key="5">
    <source>
        <dbReference type="SAM" id="MobiDB-lite"/>
    </source>
</evidence>
<dbReference type="InterPro" id="IPR038508">
    <property type="entry name" value="ArfGAP_dom_sf"/>
</dbReference>
<dbReference type="RefSeq" id="XP_031860555.1">
    <property type="nucleotide sequence ID" value="XM_032005043.1"/>
</dbReference>
<dbReference type="KEGG" id="ksn:43589184"/>
<feature type="region of interest" description="Disordered" evidence="5">
    <location>
        <begin position="813"/>
        <end position="937"/>
    </location>
</feature>
<sequence length="1163" mass="124506">MPSGSSGIPFPSSSPPLLPVPRQPSPLSFSSVGIDDPPSPQTPASSLLVAGGDGASSLSSASSSRIRQTSRAAALPVSTSPSPSPSPPTAARADFLVPTQPLPDSLLLKSTLSALEHSAVTLKRLSKSVLNAASAVHALAEQLEKAEDDLFVSLGDLGRWLESGYGVQNKYQAGIWDTETGIRKVNREKRRRERETMEVWVENGVKAVKSELKRQGLAGGGAHARYESTAKQFYHQTSVYLSPQTASTAGPSAAGSSSHTQQSSGNSVASSSASVGQPGPSDIAHALRHAQWDLVRYNHHSTLLYAVPPSSVGCLDLLVGFYGWVGGLLGETPGRKEGTEEGGRHRAATTGERLAISEMPVQFLSRQNEKSPSSETETLKESLSSSLSQLAKTRSDLLHAWAKRNHQTTLLEDETARRQQELEASWSEDPLSPKQGYAGGNAMIPVSSEGPDYKKAKKHKIHRSVGGRLREFLTPSTSSHALASQANSGERLSRVSLDGGYTRGEFSQPAPIRRRTDDGSTTPTQLGAEKLPTHRELPTSRDRPSSMYTNSAPAEMSTPPLPPPRQTSLVSPRPSLPSRHSVQMPNGVDYISPFIASGGDYVVSSPVTHSPDLTVPVEKEHSRHSIDVARVGVGRPVMGIGGVGGLGAGGDEDERREEAGRKKEGVLWGMGSWEGLSKSGSGKGKWEKYWVVLDHSRIYEYRDSAIGLPEQAHAVIDLKFASVREGRGTDRRFVFEIVTPSQGRRLYQATSEHEMKLWLYAICNAIESCINGTSSVRTFDASKLRTVSGSLDDHALPTRSKLGLGFNGRIIGLGLPMPPGGRRSMPPTPTSAHSSDTGEKRTRKTSLKKVLKQSGERLSNAVTGGGSGSGGDRSHRNSFGAGLDIPRPSFIKGGSSRSSLPLSTPEMETIPNSDATSISTSTATPPAQTSGRPSWVDGEIEKRVLEMAGLGLGLGPSSPSGAGGDSPGSAKRRVKSEAVRRTSNQPDDELQHPGGQMLTRSRSDDKPHASEIAGPGLEQGAATLDLAELRRITELEGNRKCADCGKNMKASRWATISLRDQPMVLFICIRCCGIHRSLGTHVSKPRSVDLDIWSPEMIMIASEWGNERGNGVWEWARGGGQAERPGDDQIGDFIKAKYVEGRWLSEDDRFKFGLSTAGVGKAM</sequence>